<evidence type="ECO:0000256" key="13">
    <source>
        <dbReference type="ARBA" id="ARBA00023002"/>
    </source>
</evidence>
<protein>
    <recommendedName>
        <fullName evidence="4">Cytochrome bc1 complex Rieske iron-sulfur subunit</fullName>
    </recommendedName>
    <alternativeName>
        <fullName evidence="18">Cytochrome bc1 reductase complex subunit QcrA</fullName>
    </alternativeName>
    <alternativeName>
        <fullName evidence="19">Rieske iron-sulfur protein</fullName>
    </alternativeName>
</protein>
<keyword evidence="16 22" id="KW-0472">Membrane</keyword>
<evidence type="ECO:0000256" key="7">
    <source>
        <dbReference type="ARBA" id="ARBA00022660"/>
    </source>
</evidence>
<dbReference type="Pfam" id="PF19297">
    <property type="entry name" value="QcrA_N"/>
    <property type="match status" value="1"/>
</dbReference>
<proteinExistence type="inferred from homology"/>
<evidence type="ECO:0000313" key="25">
    <source>
        <dbReference type="Proteomes" id="UP001501495"/>
    </source>
</evidence>
<reference evidence="25" key="1">
    <citation type="journal article" date="2019" name="Int. J. Syst. Evol. Microbiol.">
        <title>The Global Catalogue of Microorganisms (GCM) 10K type strain sequencing project: providing services to taxonomists for standard genome sequencing and annotation.</title>
        <authorList>
            <consortium name="The Broad Institute Genomics Platform"/>
            <consortium name="The Broad Institute Genome Sequencing Center for Infectious Disease"/>
            <person name="Wu L."/>
            <person name="Ma J."/>
        </authorList>
    </citation>
    <scope>NUCLEOTIDE SEQUENCE [LARGE SCALE GENOMIC DNA]</scope>
    <source>
        <strain evidence="25">JCM 16703</strain>
    </source>
</reference>
<dbReference type="CDD" id="cd03467">
    <property type="entry name" value="Rieske"/>
    <property type="match status" value="1"/>
</dbReference>
<comment type="function">
    <text evidence="1">Iron-sulfur subunit of the cytochrome bc1 complex, an essential component of the respiratory electron transport chain required for ATP synthesis. The bc1 complex catalyzes the oxidation of menaquinol and the reduction of cytochrome c in the respiratory chain. The bc1 complex operates through a Q-cycle mechanism that couples electron transfer to generation of the proton gradient that drives ATP synthesis.</text>
</comment>
<dbReference type="InterPro" id="IPR005805">
    <property type="entry name" value="Rieske_Fe-S_prot_C"/>
</dbReference>
<dbReference type="SUPFAM" id="SSF50022">
    <property type="entry name" value="ISP domain"/>
    <property type="match status" value="1"/>
</dbReference>
<evidence type="ECO:0000256" key="6">
    <source>
        <dbReference type="ARBA" id="ARBA00022475"/>
    </source>
</evidence>
<keyword evidence="12 22" id="KW-1133">Transmembrane helix</keyword>
<comment type="caution">
    <text evidence="24">The sequence shown here is derived from an EMBL/GenBank/DDBJ whole genome shotgun (WGS) entry which is preliminary data.</text>
</comment>
<evidence type="ECO:0000313" key="24">
    <source>
        <dbReference type="EMBL" id="GAA4112349.1"/>
    </source>
</evidence>
<feature type="transmembrane region" description="Helical" evidence="22">
    <location>
        <begin position="108"/>
        <end position="131"/>
    </location>
</feature>
<evidence type="ECO:0000256" key="1">
    <source>
        <dbReference type="ARBA" id="ARBA00002494"/>
    </source>
</evidence>
<evidence type="ECO:0000256" key="9">
    <source>
        <dbReference type="ARBA" id="ARBA00022714"/>
    </source>
</evidence>
<evidence type="ECO:0000256" key="12">
    <source>
        <dbReference type="ARBA" id="ARBA00022989"/>
    </source>
</evidence>
<comment type="similarity">
    <text evidence="3">Belongs to the Rieske iron-sulfur protein family.</text>
</comment>
<feature type="transmembrane region" description="Helical" evidence="22">
    <location>
        <begin position="75"/>
        <end position="96"/>
    </location>
</feature>
<evidence type="ECO:0000256" key="18">
    <source>
        <dbReference type="ARBA" id="ARBA00029586"/>
    </source>
</evidence>
<evidence type="ECO:0000256" key="15">
    <source>
        <dbReference type="ARBA" id="ARBA00023014"/>
    </source>
</evidence>
<evidence type="ECO:0000256" key="10">
    <source>
        <dbReference type="ARBA" id="ARBA00022723"/>
    </source>
</evidence>
<keyword evidence="10" id="KW-0479">Metal-binding</keyword>
<comment type="subcellular location">
    <subcellularLocation>
        <location evidence="2">Cell membrane</location>
        <topology evidence="2">Multi-pass membrane protein</topology>
    </subcellularLocation>
</comment>
<keyword evidence="17" id="KW-1015">Disulfide bond</keyword>
<evidence type="ECO:0000256" key="2">
    <source>
        <dbReference type="ARBA" id="ARBA00004651"/>
    </source>
</evidence>
<sequence>MDRGYRRSGRLRRLDRGPHHALLEEEEGGRGVIDHSDKLPELAAEEPIPNPGLPEHQWRPTDVDEKAEKRAERQVAALFGLSAVCTVLFVVSYLAFKVGDEWDSSLGLGASNVALGLTLGGALLFIGVGVIQWARKLMGDHEMVEMRHPAASSQEDREATIAALQAGLEESGIARRPLIRNSLLGAVGLLGAPAIVLLRDLGPLPGDKLKSTIWTKGMRVVRDVVGTPIKAADLEIGDLVNAAPEALFPTEENGYPEIEGVELNQQKAKGAVIVVRMEPTELKPGRGRENWDVDGIVCYSKICTHVGCPISLYERTTHHVLCPCHQSTFDLADSARVVFGPAARPLPQLPLAVDSEGYIIAQSDFLEPVGPSFWERDSKDIGDQGEADL</sequence>
<evidence type="ECO:0000256" key="16">
    <source>
        <dbReference type="ARBA" id="ARBA00023136"/>
    </source>
</evidence>
<keyword evidence="7" id="KW-0679">Respiratory chain</keyword>
<organism evidence="24 25">
    <name type="scientific">Nocardioides fonticola</name>
    <dbReference type="NCBI Taxonomy" id="450363"/>
    <lineage>
        <taxon>Bacteria</taxon>
        <taxon>Bacillati</taxon>
        <taxon>Actinomycetota</taxon>
        <taxon>Actinomycetes</taxon>
        <taxon>Propionibacteriales</taxon>
        <taxon>Nocardioidaceae</taxon>
        <taxon>Nocardioides</taxon>
    </lineage>
</organism>
<evidence type="ECO:0000259" key="23">
    <source>
        <dbReference type="PROSITE" id="PS51296"/>
    </source>
</evidence>
<evidence type="ECO:0000256" key="20">
    <source>
        <dbReference type="ARBA" id="ARBA00034078"/>
    </source>
</evidence>
<dbReference type="InterPro" id="IPR036922">
    <property type="entry name" value="Rieske_2Fe-2S_sf"/>
</dbReference>
<gene>
    <name evidence="24" type="ORF">GCM10022215_08610</name>
</gene>
<dbReference type="InterPro" id="IPR017941">
    <property type="entry name" value="Rieske_2Fe-2S"/>
</dbReference>
<dbReference type="PROSITE" id="PS51296">
    <property type="entry name" value="RIESKE"/>
    <property type="match status" value="1"/>
</dbReference>
<keyword evidence="11" id="KW-0249">Electron transport</keyword>
<dbReference type="InterPro" id="IPR045603">
    <property type="entry name" value="QcrA_N"/>
</dbReference>
<dbReference type="Proteomes" id="UP001501495">
    <property type="component" value="Unassembled WGS sequence"/>
</dbReference>
<name>A0ABP7XDZ0_9ACTN</name>
<accession>A0ABP7XDZ0</accession>
<keyword evidence="13" id="KW-0560">Oxidoreductase</keyword>
<feature type="compositionally biased region" description="Basic residues" evidence="21">
    <location>
        <begin position="1"/>
        <end position="11"/>
    </location>
</feature>
<evidence type="ECO:0000256" key="17">
    <source>
        <dbReference type="ARBA" id="ARBA00023157"/>
    </source>
</evidence>
<dbReference type="PANTHER" id="PTHR10134">
    <property type="entry name" value="CYTOCHROME B-C1 COMPLEX SUBUNIT RIESKE, MITOCHONDRIAL"/>
    <property type="match status" value="1"/>
</dbReference>
<keyword evidence="8 22" id="KW-0812">Transmembrane</keyword>
<evidence type="ECO:0000256" key="14">
    <source>
        <dbReference type="ARBA" id="ARBA00023004"/>
    </source>
</evidence>
<feature type="domain" description="Rieske" evidence="23">
    <location>
        <begin position="291"/>
        <end position="360"/>
    </location>
</feature>
<keyword evidence="5" id="KW-0813">Transport</keyword>
<keyword evidence="9" id="KW-0001">2Fe-2S</keyword>
<evidence type="ECO:0000256" key="4">
    <source>
        <dbReference type="ARBA" id="ARBA00015816"/>
    </source>
</evidence>
<dbReference type="PRINTS" id="PR00162">
    <property type="entry name" value="RIESKE"/>
</dbReference>
<keyword evidence="6" id="KW-1003">Cell membrane</keyword>
<keyword evidence="15" id="KW-0411">Iron-sulfur</keyword>
<evidence type="ECO:0000256" key="11">
    <source>
        <dbReference type="ARBA" id="ARBA00022982"/>
    </source>
</evidence>
<feature type="transmembrane region" description="Helical" evidence="22">
    <location>
        <begin position="178"/>
        <end position="198"/>
    </location>
</feature>
<evidence type="ECO:0000256" key="22">
    <source>
        <dbReference type="SAM" id="Phobius"/>
    </source>
</evidence>
<keyword evidence="25" id="KW-1185">Reference proteome</keyword>
<dbReference type="InterPro" id="IPR014349">
    <property type="entry name" value="Rieske_Fe-S_prot"/>
</dbReference>
<evidence type="ECO:0000256" key="5">
    <source>
        <dbReference type="ARBA" id="ARBA00022448"/>
    </source>
</evidence>
<dbReference type="Gene3D" id="2.102.10.10">
    <property type="entry name" value="Rieske [2Fe-2S] iron-sulphur domain"/>
    <property type="match status" value="1"/>
</dbReference>
<feature type="region of interest" description="Disordered" evidence="21">
    <location>
        <begin position="1"/>
        <end position="60"/>
    </location>
</feature>
<evidence type="ECO:0000256" key="3">
    <source>
        <dbReference type="ARBA" id="ARBA00010651"/>
    </source>
</evidence>
<feature type="compositionally biased region" description="Basic and acidic residues" evidence="21">
    <location>
        <begin position="12"/>
        <end position="40"/>
    </location>
</feature>
<evidence type="ECO:0000256" key="19">
    <source>
        <dbReference type="ARBA" id="ARBA00032409"/>
    </source>
</evidence>
<evidence type="ECO:0000256" key="21">
    <source>
        <dbReference type="SAM" id="MobiDB-lite"/>
    </source>
</evidence>
<evidence type="ECO:0000256" key="8">
    <source>
        <dbReference type="ARBA" id="ARBA00022692"/>
    </source>
</evidence>
<keyword evidence="14" id="KW-0408">Iron</keyword>
<dbReference type="EMBL" id="BAAAZH010000008">
    <property type="protein sequence ID" value="GAA4112349.1"/>
    <property type="molecule type" value="Genomic_DNA"/>
</dbReference>
<comment type="cofactor">
    <cofactor evidence="20">
        <name>[2Fe-2S] cluster</name>
        <dbReference type="ChEBI" id="CHEBI:190135"/>
    </cofactor>
</comment>
<dbReference type="Pfam" id="PF00355">
    <property type="entry name" value="Rieske"/>
    <property type="match status" value="1"/>
</dbReference>